<dbReference type="HOGENOM" id="CLU_046006_17_8_11"/>
<dbReference type="KEGG" id="cvt:B843_09245"/>
<dbReference type="InterPro" id="IPR029068">
    <property type="entry name" value="Glyas_Bleomycin-R_OHBP_Dase"/>
</dbReference>
<evidence type="ECO:0008006" key="3">
    <source>
        <dbReference type="Google" id="ProtNLM"/>
    </source>
</evidence>
<sequence length="107" mass="11616">MQTMTFGQMPGMPAEMADNVMHAELRKDGKKLLFASDVSDEYPIDGNGGTPLSLTGDMSTEEEIRGYWDALAEGATITQQLEAAPWGAVFGALIDRFGTHWMFNIGG</sequence>
<organism evidence="1 2">
    <name type="scientific">Corynebacterium vitaeruminis DSM 20294</name>
    <dbReference type="NCBI Taxonomy" id="1224164"/>
    <lineage>
        <taxon>Bacteria</taxon>
        <taxon>Bacillati</taxon>
        <taxon>Actinomycetota</taxon>
        <taxon>Actinomycetes</taxon>
        <taxon>Mycobacteriales</taxon>
        <taxon>Corynebacteriaceae</taxon>
        <taxon>Corynebacterium</taxon>
    </lineage>
</organism>
<dbReference type="PANTHER" id="PTHR33990:SF1">
    <property type="entry name" value="PROTEIN YJDN"/>
    <property type="match status" value="1"/>
</dbReference>
<accession>W5Y2U9</accession>
<dbReference type="STRING" id="1224164.B843_09245"/>
<dbReference type="SUPFAM" id="SSF54593">
    <property type="entry name" value="Glyoxalase/Bleomycin resistance protein/Dihydroxybiphenyl dioxygenase"/>
    <property type="match status" value="1"/>
</dbReference>
<dbReference type="eggNOG" id="COG2764">
    <property type="taxonomic scope" value="Bacteria"/>
</dbReference>
<name>W5Y2U9_9CORY</name>
<gene>
    <name evidence="1" type="ORF">B843_09245</name>
</gene>
<dbReference type="EMBL" id="CP004353">
    <property type="protein sequence ID" value="AHI23234.1"/>
    <property type="molecule type" value="Genomic_DNA"/>
</dbReference>
<reference evidence="1 2" key="1">
    <citation type="submission" date="2013-02" db="EMBL/GenBank/DDBJ databases">
        <title>The complete genome sequence of Corynebacterium vitaeruminis DSM 20294.</title>
        <authorList>
            <person name="Ruckert C."/>
            <person name="Albersmeier A."/>
            <person name="Kalinowski J."/>
        </authorList>
    </citation>
    <scope>NUCLEOTIDE SEQUENCE [LARGE SCALE GENOMIC DNA]</scope>
    <source>
        <strain evidence="2">ATCC 10234</strain>
    </source>
</reference>
<protein>
    <recommendedName>
        <fullName evidence="3">PhnB-like domain-containing protein</fullName>
    </recommendedName>
</protein>
<evidence type="ECO:0000313" key="1">
    <source>
        <dbReference type="EMBL" id="AHI23234.1"/>
    </source>
</evidence>
<dbReference type="PATRIC" id="fig|1224164.3.peg.1867"/>
<dbReference type="PANTHER" id="PTHR33990">
    <property type="entry name" value="PROTEIN YJDN-RELATED"/>
    <property type="match status" value="1"/>
</dbReference>
<dbReference type="Gene3D" id="3.10.180.10">
    <property type="entry name" value="2,3-Dihydroxybiphenyl 1,2-Dioxygenase, domain 1"/>
    <property type="match status" value="1"/>
</dbReference>
<proteinExistence type="predicted"/>
<keyword evidence="2" id="KW-1185">Reference proteome</keyword>
<evidence type="ECO:0000313" key="2">
    <source>
        <dbReference type="Proteomes" id="UP000019222"/>
    </source>
</evidence>
<dbReference type="Proteomes" id="UP000019222">
    <property type="component" value="Chromosome"/>
</dbReference>
<dbReference type="AlphaFoldDB" id="W5Y2U9"/>